<dbReference type="InterPro" id="IPR011989">
    <property type="entry name" value="ARM-like"/>
</dbReference>
<dbReference type="Pfam" id="PF08609">
    <property type="entry name" value="Fes1"/>
    <property type="match status" value="1"/>
</dbReference>
<keyword evidence="1" id="KW-0677">Repeat</keyword>
<evidence type="ECO:0000259" key="2">
    <source>
        <dbReference type="Pfam" id="PF08609"/>
    </source>
</evidence>
<dbReference type="GO" id="GO:0000774">
    <property type="term" value="F:adenyl-nucleotide exchange factor activity"/>
    <property type="evidence" value="ECO:0007669"/>
    <property type="project" value="TreeGrafter"/>
</dbReference>
<feature type="non-terminal residue" evidence="3">
    <location>
        <position position="1"/>
    </location>
</feature>
<dbReference type="GO" id="GO:0005783">
    <property type="term" value="C:endoplasmic reticulum"/>
    <property type="evidence" value="ECO:0007669"/>
    <property type="project" value="TreeGrafter"/>
</dbReference>
<dbReference type="SUPFAM" id="SSF48371">
    <property type="entry name" value="ARM repeat"/>
    <property type="match status" value="1"/>
</dbReference>
<sequence length="318" mass="36027">ICSTNIYRLGRLSRKMSNARDPNTSLLDWATKAALEHPAPVGTVFRKPEQIDKKWIDALLGEKTDGSRMKQEVAKLKDPNSTHEERIEALSQLEFLCDLTHNANDMTQIGGLELLFEYILSDNEEIRLAAFNILGVCVANNDYFSDAVMQNPDRFSQLLQLFQQPASEVVRSKSLWIISGLLRVSSIAFSNFTSNPDAMSSLIHCLVDFSNLRVTRRAINLMQFIEFKMPHLLGKDFPELLLASLEQIKDTDCREQIVKLLAEFHERGDNLSDETPNVLRKVQDEVERCNNDDSHDPEMLISSITELLKVTEGSKDAT</sequence>
<feature type="domain" description="Nucleotide exchange factor Fes1" evidence="2">
    <location>
        <begin position="25"/>
        <end position="106"/>
    </location>
</feature>
<organism evidence="3">
    <name type="scientific">Spongospora subterranea</name>
    <dbReference type="NCBI Taxonomy" id="70186"/>
    <lineage>
        <taxon>Eukaryota</taxon>
        <taxon>Sar</taxon>
        <taxon>Rhizaria</taxon>
        <taxon>Endomyxa</taxon>
        <taxon>Phytomyxea</taxon>
        <taxon>Plasmodiophorida</taxon>
        <taxon>Plasmodiophoridae</taxon>
        <taxon>Spongospora</taxon>
    </lineage>
</organism>
<dbReference type="PANTHER" id="PTHR19316:SF18">
    <property type="entry name" value="HSP70-BINDING PROTEIN 1"/>
    <property type="match status" value="1"/>
</dbReference>
<evidence type="ECO:0000256" key="1">
    <source>
        <dbReference type="ARBA" id="ARBA00022737"/>
    </source>
</evidence>
<dbReference type="InterPro" id="IPR016024">
    <property type="entry name" value="ARM-type_fold"/>
</dbReference>
<dbReference type="InterPro" id="IPR050693">
    <property type="entry name" value="Hsp70_NEF-Inhibitors"/>
</dbReference>
<dbReference type="AlphaFoldDB" id="A0A0H5R7S0"/>
<proteinExistence type="predicted"/>
<evidence type="ECO:0000313" key="3">
    <source>
        <dbReference type="EMBL" id="CRZ10178.1"/>
    </source>
</evidence>
<dbReference type="InterPro" id="IPR013918">
    <property type="entry name" value="Nucleotide_exch_fac_Fes1"/>
</dbReference>
<name>A0A0H5R7S0_9EUKA</name>
<dbReference type="EMBL" id="HACM01009736">
    <property type="protein sequence ID" value="CRZ10178.1"/>
    <property type="molecule type" value="Transcribed_RNA"/>
</dbReference>
<dbReference type="Gene3D" id="1.25.10.10">
    <property type="entry name" value="Leucine-rich Repeat Variant"/>
    <property type="match status" value="1"/>
</dbReference>
<reference evidence="3" key="1">
    <citation type="submission" date="2015-04" db="EMBL/GenBank/DDBJ databases">
        <title>The genome sequence of the plant pathogenic Rhizarian Plasmodiophora brassicae reveals insights in its biotrophic life cycle and the origin of chitin synthesis.</title>
        <authorList>
            <person name="Schwelm A."/>
            <person name="Fogelqvist J."/>
            <person name="Knaust A."/>
            <person name="Julke S."/>
            <person name="Lilja T."/>
            <person name="Dhandapani V."/>
            <person name="Bonilla-Rosso G."/>
            <person name="Karlsson M."/>
            <person name="Shevchenko A."/>
            <person name="Choi S.R."/>
            <person name="Kim H.G."/>
            <person name="Park J.Y."/>
            <person name="Lim Y.P."/>
            <person name="Ludwig-Muller J."/>
            <person name="Dixelius C."/>
        </authorList>
    </citation>
    <scope>NUCLEOTIDE SEQUENCE</scope>
    <source>
        <tissue evidence="3">Potato root galls</tissue>
    </source>
</reference>
<dbReference type="PANTHER" id="PTHR19316">
    <property type="entry name" value="PROTEIN FOLDING REGULATOR"/>
    <property type="match status" value="1"/>
</dbReference>
<accession>A0A0H5R7S0</accession>
<protein>
    <recommendedName>
        <fullName evidence="2">Nucleotide exchange factor Fes1 domain-containing protein</fullName>
    </recommendedName>
</protein>